<comment type="caution">
    <text evidence="2">The sequence shown here is derived from an EMBL/GenBank/DDBJ whole genome shotgun (WGS) entry which is preliminary data.</text>
</comment>
<dbReference type="SMART" id="SM00698">
    <property type="entry name" value="MORN"/>
    <property type="match status" value="6"/>
</dbReference>
<keyword evidence="3" id="KW-1185">Reference proteome</keyword>
<dbReference type="AlphaFoldDB" id="A0A8K1CLX2"/>
<organism evidence="2 3">
    <name type="scientific">Pythium oligandrum</name>
    <name type="common">Mycoparasitic fungus</name>
    <dbReference type="NCBI Taxonomy" id="41045"/>
    <lineage>
        <taxon>Eukaryota</taxon>
        <taxon>Sar</taxon>
        <taxon>Stramenopiles</taxon>
        <taxon>Oomycota</taxon>
        <taxon>Peronosporomycetes</taxon>
        <taxon>Pythiales</taxon>
        <taxon>Pythiaceae</taxon>
        <taxon>Pythium</taxon>
    </lineage>
</organism>
<evidence type="ECO:0000256" key="1">
    <source>
        <dbReference type="ARBA" id="ARBA00022737"/>
    </source>
</evidence>
<gene>
    <name evidence="2" type="ORF">Poli38472_009212</name>
</gene>
<dbReference type="EMBL" id="SPLM01000038">
    <property type="protein sequence ID" value="TMW65045.1"/>
    <property type="molecule type" value="Genomic_DNA"/>
</dbReference>
<dbReference type="OrthoDB" id="270720at2759"/>
<dbReference type="Pfam" id="PF02493">
    <property type="entry name" value="MORN"/>
    <property type="match status" value="6"/>
</dbReference>
<accession>A0A8K1CLX2</accession>
<dbReference type="InterPro" id="IPR003409">
    <property type="entry name" value="MORN"/>
</dbReference>
<dbReference type="PANTHER" id="PTHR43215">
    <property type="entry name" value="RADIAL SPOKE HEAD 1 HOMOLOG"/>
    <property type="match status" value="1"/>
</dbReference>
<evidence type="ECO:0000313" key="3">
    <source>
        <dbReference type="Proteomes" id="UP000794436"/>
    </source>
</evidence>
<sequence length="790" mass="92063">MATKTGRLIVHAKTGEMVEEMKEDLILVALYDPSCEKQEDHTFQRILRSDFKLRRINELFDCNASLLKDPFGNVLWPKDWVAQVLPPSGKDKWFYIIHERLEPPPQDDLNDPMYAGSTVLFLASVPKQCEALDLRQWLLFGISQDYEPLAKLREEIQLTERKRQMLKQKMNALPSIDVDGNPEQQAELRKKLSNAISSHTSRYDQDIAALSRKKARIEKFLMTEPLLLTALPIDKPTSAAGNNENETLDEFEKRMETRSWTVQFQGPRGEELVSVALEKSDWTYICLAQTRPTPKAFVEADHVEHHLISDKDLQKEINMRSIRLRRLRHGQGELLQVAKSSLLQEEDDDEEPLKPWDEDFHISSIGAMYKGEWRMGEKHGRGQEYTNVGFYDGEFEHNFRHGRGKLVYGKGSTVTGTFERRTRRYEYASKYQDRSYAPSLLNGDAFREGIEHGDHMRIEFPDGAIYEGEMTDGKVTGFGKYTSSTGVVDEGYFHDGLLHGKNCSRRYPDGTLQRGSFVMGQLHGRGVLKDRNGDEYDGFFEEGVKSGRGVSYFDQHRCKHVGFWFESMMDGRGDCFFKEKSAQPSSSNVEEENQLDDEDWDFWYEGSFIHGETQARHRCVDLKQQHKRHLPFTTNNKSVEKMPFITSEMPQLLRQRERRRQKNNERRSTREKTYLQQQEYANLSLYYGLLDEFYEKWVQKQRERKEDEVLDAEELERVHEERAAAVEYAENRLKFRKEKYNLSPRKRDLPQFESYLERVTLTERVVLERAMAAETSAIVSEIEKAGKAKH</sequence>
<dbReference type="Gene3D" id="2.20.110.10">
    <property type="entry name" value="Histone H3 K4-specific methyltransferase SET7/9 N-terminal domain"/>
    <property type="match status" value="2"/>
</dbReference>
<name>A0A8K1CLX2_PYTOL</name>
<keyword evidence="1" id="KW-0677">Repeat</keyword>
<protein>
    <recommendedName>
        <fullName evidence="4">MORN repeat protein</fullName>
    </recommendedName>
</protein>
<proteinExistence type="predicted"/>
<reference evidence="2" key="1">
    <citation type="submission" date="2019-03" db="EMBL/GenBank/DDBJ databases">
        <title>Long read genome sequence of the mycoparasitic Pythium oligandrum ATCC 38472 isolated from sugarbeet rhizosphere.</title>
        <authorList>
            <person name="Gaulin E."/>
        </authorList>
    </citation>
    <scope>NUCLEOTIDE SEQUENCE</scope>
    <source>
        <strain evidence="2">ATCC 38472_TT</strain>
    </source>
</reference>
<dbReference type="SUPFAM" id="SSF82185">
    <property type="entry name" value="Histone H3 K4-specific methyltransferase SET7/9 N-terminal domain"/>
    <property type="match status" value="3"/>
</dbReference>
<evidence type="ECO:0008006" key="4">
    <source>
        <dbReference type="Google" id="ProtNLM"/>
    </source>
</evidence>
<evidence type="ECO:0000313" key="2">
    <source>
        <dbReference type="EMBL" id="TMW65045.1"/>
    </source>
</evidence>
<dbReference type="PANTHER" id="PTHR43215:SF14">
    <property type="entry name" value="RADIAL SPOKE HEAD 1 HOMOLOG"/>
    <property type="match status" value="1"/>
</dbReference>
<dbReference type="Proteomes" id="UP000794436">
    <property type="component" value="Unassembled WGS sequence"/>
</dbReference>